<organism evidence="12">
    <name type="scientific">freshwater metagenome</name>
    <dbReference type="NCBI Taxonomy" id="449393"/>
    <lineage>
        <taxon>unclassified sequences</taxon>
        <taxon>metagenomes</taxon>
        <taxon>ecological metagenomes</taxon>
    </lineage>
</organism>
<evidence type="ECO:0000313" key="9">
    <source>
        <dbReference type="EMBL" id="CAB4811804.1"/>
    </source>
</evidence>
<protein>
    <submittedName>
        <fullName evidence="12">Unannotated protein</fullName>
    </submittedName>
</protein>
<name>A0A6J7UXS5_9ZZZZ</name>
<dbReference type="PROSITE" id="PS51296">
    <property type="entry name" value="RIESKE"/>
    <property type="match status" value="1"/>
</dbReference>
<evidence type="ECO:0000259" key="7">
    <source>
        <dbReference type="PROSITE" id="PS51296"/>
    </source>
</evidence>
<evidence type="ECO:0000256" key="2">
    <source>
        <dbReference type="ARBA" id="ARBA00022723"/>
    </source>
</evidence>
<dbReference type="EMBL" id="CAFBPW010000208">
    <property type="protein sequence ID" value="CAB5038310.1"/>
    <property type="molecule type" value="Genomic_DNA"/>
</dbReference>
<accession>A0A6J7UXS5</accession>
<dbReference type="InterPro" id="IPR036922">
    <property type="entry name" value="Rieske_2Fe-2S_sf"/>
</dbReference>
<feature type="domain" description="Rieske" evidence="7">
    <location>
        <begin position="72"/>
        <end position="169"/>
    </location>
</feature>
<dbReference type="SUPFAM" id="SSF50022">
    <property type="entry name" value="ISP domain"/>
    <property type="match status" value="1"/>
</dbReference>
<dbReference type="GO" id="GO:0016020">
    <property type="term" value="C:membrane"/>
    <property type="evidence" value="ECO:0007669"/>
    <property type="project" value="InterPro"/>
</dbReference>
<comment type="cofactor">
    <cofactor evidence="6">
        <name>[2Fe-2S] cluster</name>
        <dbReference type="ChEBI" id="CHEBI:190135"/>
    </cofactor>
</comment>
<dbReference type="PANTHER" id="PTHR10134">
    <property type="entry name" value="CYTOCHROME B-C1 COMPLEX SUBUNIT RIESKE, MITOCHONDRIAL"/>
    <property type="match status" value="1"/>
</dbReference>
<dbReference type="PRINTS" id="PR00162">
    <property type="entry name" value="RIESKE"/>
</dbReference>
<dbReference type="Gene3D" id="2.102.10.10">
    <property type="entry name" value="Rieske [2Fe-2S] iron-sulphur domain"/>
    <property type="match status" value="1"/>
</dbReference>
<dbReference type="InterPro" id="IPR017941">
    <property type="entry name" value="Rieske_2Fe-2S"/>
</dbReference>
<keyword evidence="4" id="KW-0411">Iron-sulfur</keyword>
<evidence type="ECO:0000313" key="8">
    <source>
        <dbReference type="EMBL" id="CAB4700592.1"/>
    </source>
</evidence>
<evidence type="ECO:0000256" key="5">
    <source>
        <dbReference type="ARBA" id="ARBA00023157"/>
    </source>
</evidence>
<dbReference type="Pfam" id="PF00355">
    <property type="entry name" value="Rieske"/>
    <property type="match status" value="1"/>
</dbReference>
<dbReference type="EMBL" id="CAEZXS010000100">
    <property type="protein sequence ID" value="CAB4700592.1"/>
    <property type="molecule type" value="Genomic_DNA"/>
</dbReference>
<evidence type="ECO:0000313" key="12">
    <source>
        <dbReference type="EMBL" id="CAB5069258.1"/>
    </source>
</evidence>
<dbReference type="EMBL" id="CAFBOG010000146">
    <property type="protein sequence ID" value="CAB4987792.1"/>
    <property type="molecule type" value="Genomic_DNA"/>
</dbReference>
<evidence type="ECO:0000256" key="6">
    <source>
        <dbReference type="ARBA" id="ARBA00034078"/>
    </source>
</evidence>
<dbReference type="InterPro" id="IPR005805">
    <property type="entry name" value="Rieske_Fe-S_prot_C"/>
</dbReference>
<evidence type="ECO:0000313" key="10">
    <source>
        <dbReference type="EMBL" id="CAB4987792.1"/>
    </source>
</evidence>
<dbReference type="EMBL" id="CAFBQW010000303">
    <property type="protein sequence ID" value="CAB5069258.1"/>
    <property type="molecule type" value="Genomic_DNA"/>
</dbReference>
<dbReference type="AlphaFoldDB" id="A0A6J7UXS5"/>
<evidence type="ECO:0000256" key="4">
    <source>
        <dbReference type="ARBA" id="ARBA00023014"/>
    </source>
</evidence>
<gene>
    <name evidence="8" type="ORF">UFOPK2582_00928</name>
    <name evidence="9" type="ORF">UFOPK3046_01202</name>
    <name evidence="10" type="ORF">UFOPK3914_01426</name>
    <name evidence="11" type="ORF">UFOPK4173_01520</name>
    <name evidence="12" type="ORF">UFOPK4354_01915</name>
</gene>
<keyword evidence="5" id="KW-1015">Disulfide bond</keyword>
<keyword evidence="2" id="KW-0479">Metal-binding</keyword>
<reference evidence="12" key="1">
    <citation type="submission" date="2020-05" db="EMBL/GenBank/DDBJ databases">
        <authorList>
            <person name="Chiriac C."/>
            <person name="Salcher M."/>
            <person name="Ghai R."/>
            <person name="Kavagutti S V."/>
        </authorList>
    </citation>
    <scope>NUCLEOTIDE SEQUENCE</scope>
</reference>
<sequence length="174" mass="19215">MTQDSGSADDPLHTEAEPIWKRDFPYEAAEEEEVTRREFARYLTLGIGAMAAGSVGLAAWTQLRTINTGEPRPVVALHRVAIGETFLFDYPTPQDPAVLLRLDDTRVVGFSQKCTHLGCVVYFEPEESRWHCPCHEGNFDGSSGEVLSGPPTSPLGKIELEVRDGTIWALGREV</sequence>
<dbReference type="GO" id="GO:0046872">
    <property type="term" value="F:metal ion binding"/>
    <property type="evidence" value="ECO:0007669"/>
    <property type="project" value="UniProtKB-KW"/>
</dbReference>
<dbReference type="InterPro" id="IPR014349">
    <property type="entry name" value="Rieske_Fe-S_prot"/>
</dbReference>
<evidence type="ECO:0000313" key="11">
    <source>
        <dbReference type="EMBL" id="CAB5038310.1"/>
    </source>
</evidence>
<proteinExistence type="predicted"/>
<evidence type="ECO:0000256" key="3">
    <source>
        <dbReference type="ARBA" id="ARBA00023004"/>
    </source>
</evidence>
<keyword evidence="3" id="KW-0408">Iron</keyword>
<evidence type="ECO:0000256" key="1">
    <source>
        <dbReference type="ARBA" id="ARBA00022714"/>
    </source>
</evidence>
<dbReference type="GO" id="GO:0051537">
    <property type="term" value="F:2 iron, 2 sulfur cluster binding"/>
    <property type="evidence" value="ECO:0007669"/>
    <property type="project" value="UniProtKB-KW"/>
</dbReference>
<keyword evidence="1" id="KW-0001">2Fe-2S</keyword>
<dbReference type="EMBL" id="CAFAAQ010000110">
    <property type="protein sequence ID" value="CAB4811804.1"/>
    <property type="molecule type" value="Genomic_DNA"/>
</dbReference>